<dbReference type="AlphaFoldDB" id="A0A933LP72"/>
<gene>
    <name evidence="1" type="ORF">HY730_00115</name>
</gene>
<comment type="caution">
    <text evidence="1">The sequence shown here is derived from an EMBL/GenBank/DDBJ whole genome shotgun (WGS) entry which is preliminary data.</text>
</comment>
<accession>A0A933LP72</accession>
<protein>
    <submittedName>
        <fullName evidence="1">DUF4160 domain-containing protein</fullName>
    </submittedName>
</protein>
<evidence type="ECO:0000313" key="1">
    <source>
        <dbReference type="EMBL" id="MBI4594765.1"/>
    </source>
</evidence>
<name>A0A933LP72_UNCTE</name>
<organism evidence="1 2">
    <name type="scientific">Tectimicrobiota bacterium</name>
    <dbReference type="NCBI Taxonomy" id="2528274"/>
    <lineage>
        <taxon>Bacteria</taxon>
        <taxon>Pseudomonadati</taxon>
        <taxon>Nitrospinota/Tectimicrobiota group</taxon>
        <taxon>Candidatus Tectimicrobiota</taxon>
    </lineage>
</organism>
<reference evidence="1" key="1">
    <citation type="submission" date="2020-07" db="EMBL/GenBank/DDBJ databases">
        <title>Huge and variable diversity of episymbiotic CPR bacteria and DPANN archaea in groundwater ecosystems.</title>
        <authorList>
            <person name="He C.Y."/>
            <person name="Keren R."/>
            <person name="Whittaker M."/>
            <person name="Farag I.F."/>
            <person name="Doudna J."/>
            <person name="Cate J.H.D."/>
            <person name="Banfield J.F."/>
        </authorList>
    </citation>
    <scope>NUCLEOTIDE SEQUENCE</scope>
    <source>
        <strain evidence="1">NC_groundwater_1482_Ag_S-0.65um_47_24</strain>
    </source>
</reference>
<dbReference type="Proteomes" id="UP000772181">
    <property type="component" value="Unassembled WGS sequence"/>
</dbReference>
<dbReference type="Pfam" id="PF13711">
    <property type="entry name" value="DUF4160"/>
    <property type="match status" value="1"/>
</dbReference>
<sequence>MPTVIIDGYKFRFYSSDLNEPPHMHVLHGEKEAKIWLRPLSLEYNHGYGQTEMNRILKLASQNQTQLMEAWNGYFHP</sequence>
<dbReference type="InterPro" id="IPR025427">
    <property type="entry name" value="DUF4160"/>
</dbReference>
<proteinExistence type="predicted"/>
<dbReference type="EMBL" id="JACQWF010000006">
    <property type="protein sequence ID" value="MBI4594765.1"/>
    <property type="molecule type" value="Genomic_DNA"/>
</dbReference>
<evidence type="ECO:0000313" key="2">
    <source>
        <dbReference type="Proteomes" id="UP000772181"/>
    </source>
</evidence>